<accession>A0ABS5KYH1</accession>
<dbReference type="Proteomes" id="UP000730482">
    <property type="component" value="Unassembled WGS sequence"/>
</dbReference>
<dbReference type="SUPFAM" id="SSF53850">
    <property type="entry name" value="Periplasmic binding protein-like II"/>
    <property type="match status" value="1"/>
</dbReference>
<feature type="chain" id="PRO_5045717953" evidence="1">
    <location>
        <begin position="25"/>
        <end position="592"/>
    </location>
</feature>
<comment type="caution">
    <text evidence="3">The sequence shown here is derived from an EMBL/GenBank/DDBJ whole genome shotgun (WGS) entry which is preliminary data.</text>
</comment>
<dbReference type="CDD" id="cd08506">
    <property type="entry name" value="PBP2_clavulanate_OppA2"/>
    <property type="match status" value="1"/>
</dbReference>
<dbReference type="RefSeq" id="WP_212015158.1">
    <property type="nucleotide sequence ID" value="NZ_JAAFYZ010000127.1"/>
</dbReference>
<dbReference type="Pfam" id="PF00496">
    <property type="entry name" value="SBP_bac_5"/>
    <property type="match status" value="1"/>
</dbReference>
<protein>
    <submittedName>
        <fullName evidence="3">ABC transporter substrate-binding protein</fullName>
    </submittedName>
</protein>
<reference evidence="3 4" key="1">
    <citation type="submission" date="2020-02" db="EMBL/GenBank/DDBJ databases">
        <title>Acidophilic actinobacteria isolated from forest soil.</title>
        <authorList>
            <person name="Golinska P."/>
        </authorList>
    </citation>
    <scope>NUCLEOTIDE SEQUENCE [LARGE SCALE GENOMIC DNA]</scope>
    <source>
        <strain evidence="3 4">NL8</strain>
    </source>
</reference>
<gene>
    <name evidence="3" type="ORF">KGQ19_30060</name>
</gene>
<dbReference type="EMBL" id="JAAFYZ010000127">
    <property type="protein sequence ID" value="MBS2551121.1"/>
    <property type="molecule type" value="Genomic_DNA"/>
</dbReference>
<dbReference type="InterPro" id="IPR039424">
    <property type="entry name" value="SBP_5"/>
</dbReference>
<organism evidence="3 4">
    <name type="scientific">Catenulispora pinistramenti</name>
    <dbReference type="NCBI Taxonomy" id="2705254"/>
    <lineage>
        <taxon>Bacteria</taxon>
        <taxon>Bacillati</taxon>
        <taxon>Actinomycetota</taxon>
        <taxon>Actinomycetes</taxon>
        <taxon>Catenulisporales</taxon>
        <taxon>Catenulisporaceae</taxon>
        <taxon>Catenulispora</taxon>
    </lineage>
</organism>
<dbReference type="Gene3D" id="3.40.190.10">
    <property type="entry name" value="Periplasmic binding protein-like II"/>
    <property type="match status" value="1"/>
</dbReference>
<dbReference type="InterPro" id="IPR000914">
    <property type="entry name" value="SBP_5_dom"/>
</dbReference>
<evidence type="ECO:0000256" key="1">
    <source>
        <dbReference type="SAM" id="SignalP"/>
    </source>
</evidence>
<evidence type="ECO:0000259" key="2">
    <source>
        <dbReference type="Pfam" id="PF00496"/>
    </source>
</evidence>
<sequence length="592" mass="63327">MIPKFPIRAGAVAAALALVLSACGSSSGGGSGTSAMGPGYNLASSQVLNASDKAGGTMNLVSSQTFDSIDPGITYSAQTWNLFRMFARPMMAYEHTPGGNQIVGDLAAGPGKESDNGKTWTYTLDPGATFEDGTAITSADVRWAIERSNWSSLVGNGPTYFRNILTPSGDPRFAQFANLDVYKDGDKAFDKIIDTSDPTKIVFHLPNSFGEFDYVMTLLQTAPVERAIDSKDAGDTYAKKPISTGAYKIQSYSPGKELKLVPNPAYNQQSDPNHMHVARAALVDVQLGVDSGERDQELLDGQADADLGSALNVADHAKVLQDNVLKSETDDAPDSSIAYSSINTQLIPDVDCRQAIEYAVNKNTVQNQLGGSWGGSIATNLLPPSIPGAVQFPTYTYDPGKARNLLAKCKSDSPQLFDSSGALSFKIAAQVNAPDLQNAATAIQSSLAGVGINTQVTLFPFGQYSQYCGNQDYSRAHRLGMCLANWGPDWLTGYGMLDQLVTVNGISATGSQNYAFLNDKTVNDLEQDALNSVEPSTQQQDWVKIDHRVMDLAAIVPLTQRNVMRFRSSRLTNVMINQAGSGGYDLSVLGVK</sequence>
<dbReference type="PIRSF" id="PIRSF002741">
    <property type="entry name" value="MppA"/>
    <property type="match status" value="1"/>
</dbReference>
<feature type="signal peptide" evidence="1">
    <location>
        <begin position="1"/>
        <end position="24"/>
    </location>
</feature>
<dbReference type="Gene3D" id="3.10.105.10">
    <property type="entry name" value="Dipeptide-binding Protein, Domain 3"/>
    <property type="match status" value="1"/>
</dbReference>
<dbReference type="PANTHER" id="PTHR30290:SF83">
    <property type="entry name" value="ABC TRANSPORTER SUBSTRATE-BINDING PROTEIN"/>
    <property type="match status" value="1"/>
</dbReference>
<dbReference type="InterPro" id="IPR030678">
    <property type="entry name" value="Peptide/Ni-bd"/>
</dbReference>
<keyword evidence="1" id="KW-0732">Signal</keyword>
<evidence type="ECO:0000313" key="3">
    <source>
        <dbReference type="EMBL" id="MBS2551121.1"/>
    </source>
</evidence>
<proteinExistence type="predicted"/>
<dbReference type="PANTHER" id="PTHR30290">
    <property type="entry name" value="PERIPLASMIC BINDING COMPONENT OF ABC TRANSPORTER"/>
    <property type="match status" value="1"/>
</dbReference>
<name>A0ABS5KYH1_9ACTN</name>
<keyword evidence="4" id="KW-1185">Reference proteome</keyword>
<feature type="domain" description="Solute-binding protein family 5" evidence="2">
    <location>
        <begin position="102"/>
        <end position="505"/>
    </location>
</feature>
<dbReference type="PROSITE" id="PS51257">
    <property type="entry name" value="PROKAR_LIPOPROTEIN"/>
    <property type="match status" value="1"/>
</dbReference>
<evidence type="ECO:0000313" key="4">
    <source>
        <dbReference type="Proteomes" id="UP000730482"/>
    </source>
</evidence>